<name>A0A2A9P558_OPHUN</name>
<dbReference type="AlphaFoldDB" id="A0A2A9P558"/>
<dbReference type="EMBL" id="LAZP02000609">
    <property type="protein sequence ID" value="PFH56314.1"/>
    <property type="molecule type" value="Genomic_DNA"/>
</dbReference>
<keyword evidence="3" id="KW-1185">Reference proteome</keyword>
<evidence type="ECO:0000313" key="3">
    <source>
        <dbReference type="Proteomes" id="UP000037136"/>
    </source>
</evidence>
<evidence type="ECO:0000313" key="2">
    <source>
        <dbReference type="EMBL" id="PFH56314.1"/>
    </source>
</evidence>
<accession>A0A2A9P558</accession>
<feature type="region of interest" description="Disordered" evidence="1">
    <location>
        <begin position="117"/>
        <end position="136"/>
    </location>
</feature>
<dbReference type="Proteomes" id="UP000037136">
    <property type="component" value="Unassembled WGS sequence"/>
</dbReference>
<proteinExistence type="predicted"/>
<reference evidence="2 3" key="2">
    <citation type="journal article" date="2017" name="Sci. Rep.">
        <title>Ant-infecting Ophiocordyceps genomes reveal a high diversity of potential behavioral manipulation genes and a possible major role for enterotoxins.</title>
        <authorList>
            <person name="de Bekker C."/>
            <person name="Ohm R.A."/>
            <person name="Evans H.C."/>
            <person name="Brachmann A."/>
            <person name="Hughes D.P."/>
        </authorList>
    </citation>
    <scope>NUCLEOTIDE SEQUENCE [LARGE SCALE GENOMIC DNA]</scope>
    <source>
        <strain evidence="2 3">SC16a</strain>
    </source>
</reference>
<sequence length="301" mass="32743">MPPPPRSSSVQGESDDKERDDPRIADAWPQGRMQERKSSIRQRALLPTPCLELCRTLPNSGKPESLVSRAVLPWSLEAAWNRSHPSVVGSLVAPIIRGIDQTKGTAHTSISFFQAPSAFPRRQPPRPLQPHRSQQKTICVTEERKRRVLLLPLVIGPRPETPHTHTPLGRHAFLDKAPLIQGDSNAAHLPIDSNPSPPALSRNTATATHHAGLKKQPHRTNPPPKSHLLPLWLFIISSTLPRSCSLVPRPARSFVAPAAASKPTLQCRPAPEATPGQTPTAARGRPAFATAHIPGPGAPRH</sequence>
<reference evidence="2 3" key="1">
    <citation type="journal article" date="2015" name="BMC Genomics">
        <title>Gene expression during zombie ant biting behavior reflects the complexity underlying fungal parasitic behavioral manipulation.</title>
        <authorList>
            <person name="de Bekker C."/>
            <person name="Ohm R.A."/>
            <person name="Loreto R.G."/>
            <person name="Sebastian A."/>
            <person name="Albert I."/>
            <person name="Merrow M."/>
            <person name="Brachmann A."/>
            <person name="Hughes D.P."/>
        </authorList>
    </citation>
    <scope>NUCLEOTIDE SEQUENCE [LARGE SCALE GENOMIC DNA]</scope>
    <source>
        <strain evidence="2 3">SC16a</strain>
    </source>
</reference>
<feature type="region of interest" description="Disordered" evidence="1">
    <location>
        <begin position="1"/>
        <end position="40"/>
    </location>
</feature>
<organism evidence="2 3">
    <name type="scientific">Ophiocordyceps unilateralis</name>
    <name type="common">Zombie-ant fungus</name>
    <name type="synonym">Torrubia unilateralis</name>
    <dbReference type="NCBI Taxonomy" id="268505"/>
    <lineage>
        <taxon>Eukaryota</taxon>
        <taxon>Fungi</taxon>
        <taxon>Dikarya</taxon>
        <taxon>Ascomycota</taxon>
        <taxon>Pezizomycotina</taxon>
        <taxon>Sordariomycetes</taxon>
        <taxon>Hypocreomycetidae</taxon>
        <taxon>Hypocreales</taxon>
        <taxon>Ophiocordycipitaceae</taxon>
        <taxon>Ophiocordyceps</taxon>
    </lineage>
</organism>
<evidence type="ECO:0000256" key="1">
    <source>
        <dbReference type="SAM" id="MobiDB-lite"/>
    </source>
</evidence>
<protein>
    <submittedName>
        <fullName evidence="2">Uncharacterized protein</fullName>
    </submittedName>
</protein>
<comment type="caution">
    <text evidence="2">The sequence shown here is derived from an EMBL/GenBank/DDBJ whole genome shotgun (WGS) entry which is preliminary data.</text>
</comment>
<feature type="region of interest" description="Disordered" evidence="1">
    <location>
        <begin position="184"/>
        <end position="224"/>
    </location>
</feature>
<feature type="region of interest" description="Disordered" evidence="1">
    <location>
        <begin position="258"/>
        <end position="301"/>
    </location>
</feature>
<feature type="compositionally biased region" description="Basic and acidic residues" evidence="1">
    <location>
        <begin position="14"/>
        <end position="24"/>
    </location>
</feature>
<gene>
    <name evidence="2" type="ORF">XA68_16728</name>
</gene>